<dbReference type="AlphaFoldDB" id="A0A6C2UFC4"/>
<keyword evidence="2" id="KW-1185">Reference proteome</keyword>
<dbReference type="EMBL" id="CAAHFH010000001">
    <property type="protein sequence ID" value="VGO18227.1"/>
    <property type="molecule type" value="Genomic_DNA"/>
</dbReference>
<reference evidence="1 2" key="1">
    <citation type="submission" date="2019-04" db="EMBL/GenBank/DDBJ databases">
        <authorList>
            <person name="Van Vliet M D."/>
        </authorList>
    </citation>
    <scope>NUCLEOTIDE SEQUENCE [LARGE SCALE GENOMIC DNA]</scope>
    <source>
        <strain evidence="1 2">F21</strain>
    </source>
</reference>
<proteinExistence type="predicted"/>
<accession>A0A6C2UFC4</accession>
<organism evidence="1 2">
    <name type="scientific">Pontiella sulfatireligans</name>
    <dbReference type="NCBI Taxonomy" id="2750658"/>
    <lineage>
        <taxon>Bacteria</taxon>
        <taxon>Pseudomonadati</taxon>
        <taxon>Kiritimatiellota</taxon>
        <taxon>Kiritimatiellia</taxon>
        <taxon>Kiritimatiellales</taxon>
        <taxon>Pontiellaceae</taxon>
        <taxon>Pontiella</taxon>
    </lineage>
</organism>
<evidence type="ECO:0000313" key="2">
    <source>
        <dbReference type="Proteomes" id="UP000346198"/>
    </source>
</evidence>
<sequence length="89" mass="9963">MTEANRPSEKPEWIRLPKPGERCIHTGLSRSTMNELVIPSDANDYLPPVRSAVIKKRGAMRGIRLISYDSLMGYINGLCEIEFDEGEAA</sequence>
<protein>
    <submittedName>
        <fullName evidence="1">Uncharacterized protein</fullName>
    </submittedName>
</protein>
<dbReference type="RefSeq" id="WP_136059731.1">
    <property type="nucleotide sequence ID" value="NZ_CAAHFH010000001.1"/>
</dbReference>
<name>A0A6C2UFC4_9BACT</name>
<dbReference type="Proteomes" id="UP000346198">
    <property type="component" value="Unassembled WGS sequence"/>
</dbReference>
<evidence type="ECO:0000313" key="1">
    <source>
        <dbReference type="EMBL" id="VGO18227.1"/>
    </source>
</evidence>
<gene>
    <name evidence="1" type="ORF">SCARR_00278</name>
</gene>